<keyword evidence="4" id="KW-1185">Reference proteome</keyword>
<dbReference type="Proteomes" id="UP001139054">
    <property type="component" value="Unassembled WGS sequence"/>
</dbReference>
<evidence type="ECO:0000256" key="1">
    <source>
        <dbReference type="SAM" id="Phobius"/>
    </source>
</evidence>
<keyword evidence="1" id="KW-1133">Transmembrane helix</keyword>
<gene>
    <name evidence="3" type="ORF">L6637_14700</name>
    <name evidence="2" type="ORF">L6654_06140</name>
</gene>
<organism evidence="2 5">
    <name type="scientific">Bradyrhizobium zhengyangense</name>
    <dbReference type="NCBI Taxonomy" id="2911009"/>
    <lineage>
        <taxon>Bacteria</taxon>
        <taxon>Pseudomonadati</taxon>
        <taxon>Pseudomonadota</taxon>
        <taxon>Alphaproteobacteria</taxon>
        <taxon>Hyphomicrobiales</taxon>
        <taxon>Nitrobacteraceae</taxon>
        <taxon>Bradyrhizobium</taxon>
    </lineage>
</organism>
<evidence type="ECO:0000313" key="2">
    <source>
        <dbReference type="EMBL" id="MCG2626204.1"/>
    </source>
</evidence>
<sequence length="75" mass="8454">MLLVASGVAVSAILAFVFSWNYFLFAMVLANGDNRLAERHSPHFRQRFFGVQRMPSILEDLFAKGELIKPVLALD</sequence>
<dbReference type="AlphaFoldDB" id="A0A9X1U8A7"/>
<feature type="transmembrane region" description="Helical" evidence="1">
    <location>
        <begin position="6"/>
        <end position="30"/>
    </location>
</feature>
<evidence type="ECO:0000313" key="5">
    <source>
        <dbReference type="Proteomes" id="UP001139054"/>
    </source>
</evidence>
<protein>
    <submittedName>
        <fullName evidence="2">Uncharacterized protein</fullName>
    </submittedName>
</protein>
<name>A0A9X1U8A7_9BRAD</name>
<dbReference type="Proteomes" id="UP001139012">
    <property type="component" value="Unassembled WGS sequence"/>
</dbReference>
<comment type="caution">
    <text evidence="2">The sequence shown here is derived from an EMBL/GenBank/DDBJ whole genome shotgun (WGS) entry which is preliminary data.</text>
</comment>
<keyword evidence="1" id="KW-0812">Transmembrane</keyword>
<evidence type="ECO:0000313" key="3">
    <source>
        <dbReference type="EMBL" id="MCG2668210.1"/>
    </source>
</evidence>
<dbReference type="EMBL" id="JAKLUA010000004">
    <property type="protein sequence ID" value="MCG2668210.1"/>
    <property type="molecule type" value="Genomic_DNA"/>
</dbReference>
<dbReference type="EMBL" id="JAKLTY010000003">
    <property type="protein sequence ID" value="MCG2626204.1"/>
    <property type="molecule type" value="Genomic_DNA"/>
</dbReference>
<reference evidence="2" key="1">
    <citation type="submission" date="2022-01" db="EMBL/GenBank/DDBJ databases">
        <title>Genome sequnece data of strain Bradyrhizobium sp. nov.</title>
        <authorList>
            <person name="Zhang J."/>
        </authorList>
    </citation>
    <scope>NUCLEOTIDE SEQUENCE</scope>
    <source>
        <strain evidence="3">WYCCWR 12774</strain>
        <strain evidence="2">WYCCWR 13023</strain>
    </source>
</reference>
<keyword evidence="1" id="KW-0472">Membrane</keyword>
<evidence type="ECO:0000313" key="4">
    <source>
        <dbReference type="Proteomes" id="UP001139012"/>
    </source>
</evidence>
<proteinExistence type="predicted"/>
<accession>A0A9X1U8A7</accession>
<dbReference type="RefSeq" id="WP_237871072.1">
    <property type="nucleotide sequence ID" value="NZ_JAKLTY010000003.1"/>
</dbReference>